<feature type="domain" description="NAD-dependent epimerase/dehydratase" evidence="2">
    <location>
        <begin position="19"/>
        <end position="92"/>
    </location>
</feature>
<evidence type="ECO:0000313" key="4">
    <source>
        <dbReference type="Proteomes" id="UP000180166"/>
    </source>
</evidence>
<evidence type="ECO:0000256" key="1">
    <source>
        <dbReference type="SAM" id="MobiDB-lite"/>
    </source>
</evidence>
<dbReference type="AlphaFoldDB" id="A0ABC8B4Z7"/>
<evidence type="ECO:0000313" key="3">
    <source>
        <dbReference type="EMBL" id="APB01507.1"/>
    </source>
</evidence>
<dbReference type="PANTHER" id="PTHR43245">
    <property type="entry name" value="BIFUNCTIONAL POLYMYXIN RESISTANCE PROTEIN ARNA"/>
    <property type="match status" value="1"/>
</dbReference>
<dbReference type="PANTHER" id="PTHR43245:SF13">
    <property type="entry name" value="UDP-D-APIOSE_UDP-D-XYLOSE SYNTHASE 2"/>
    <property type="match status" value="1"/>
</dbReference>
<dbReference type="InterPro" id="IPR050177">
    <property type="entry name" value="Lipid_A_modif_metabolic_enz"/>
</dbReference>
<accession>A0ABC8B4Z7</accession>
<name>A0ABC8B4Z7_9NOCA</name>
<dbReference type="Proteomes" id="UP000180166">
    <property type="component" value="Chromosome"/>
</dbReference>
<dbReference type="InterPro" id="IPR036291">
    <property type="entry name" value="NAD(P)-bd_dom_sf"/>
</dbReference>
<dbReference type="Pfam" id="PF01370">
    <property type="entry name" value="Epimerase"/>
    <property type="match status" value="2"/>
</dbReference>
<sequence length="455" mass="48141">MFVEYAEGMNAGGPEPLRVLLTGAAGYLGSHVHRALLGAGHEVIAIDALLATVHGVDPVVPDHVSRVDIRDADVLEPLLDGIDVVCHLAAAVPLPQLRDPGRPASASGLNPALQQHLPVARRGREEGANAARGVSDPARAAESGVGDGHGAGPCVRGSAGPRPDPEASRRAAERLRRAGERMRFGAEGMRSAALYATHNDAGTATLLAAMERVSVPRLVLGSSVAVYGEGRYRGQRGGPFYPGLRRRADLDRGLYDHRAPRSGEVLTWEPLLEDAPLRPRSAYAASKVAQEHYALAWVANTGGDAAVLRYHHLYGDPVADGRQVRSAESGVAARFRAELRAGRPLRVFEDGGQVRDFVHVRDAAVATVAAVERPLAGFLPLNIASGRPLTLWEVASTMSKAVDGPSPLVTGQCRVTDIRHLVANPERARHALDFTAPTPPAAGLAEYAARGVGHR</sequence>
<feature type="domain" description="NAD-dependent epimerase/dehydratase" evidence="2">
    <location>
        <begin position="272"/>
        <end position="377"/>
    </location>
</feature>
<gene>
    <name evidence="3" type="ORF">NS506_07487</name>
</gene>
<organism evidence="3 4">
    <name type="scientific">Nocardia seriolae</name>
    <dbReference type="NCBI Taxonomy" id="37332"/>
    <lineage>
        <taxon>Bacteria</taxon>
        <taxon>Bacillati</taxon>
        <taxon>Actinomycetota</taxon>
        <taxon>Actinomycetes</taxon>
        <taxon>Mycobacteriales</taxon>
        <taxon>Nocardiaceae</taxon>
        <taxon>Nocardia</taxon>
    </lineage>
</organism>
<dbReference type="SUPFAM" id="SSF51735">
    <property type="entry name" value="NAD(P)-binding Rossmann-fold domains"/>
    <property type="match status" value="1"/>
</dbReference>
<evidence type="ECO:0000259" key="2">
    <source>
        <dbReference type="Pfam" id="PF01370"/>
    </source>
</evidence>
<reference evidence="3 4" key="1">
    <citation type="submission" date="2016-10" db="EMBL/GenBank/DDBJ databases">
        <title>Genome sequence of Nocardia seriolae strain EM150506, isolated from Anguila japonica.</title>
        <authorList>
            <person name="Han H.-J."/>
        </authorList>
    </citation>
    <scope>NUCLEOTIDE SEQUENCE [LARGE SCALE GENOMIC DNA]</scope>
    <source>
        <strain evidence="3 4">EM150506</strain>
    </source>
</reference>
<keyword evidence="3" id="KW-0413">Isomerase</keyword>
<dbReference type="KEGG" id="nsr:NS506_07487"/>
<protein>
    <submittedName>
        <fullName evidence="3">dTDP-L-rhamnose 4-epimerase</fullName>
        <ecNumber evidence="3">5.1.3.25</ecNumber>
    </submittedName>
</protein>
<dbReference type="InterPro" id="IPR001509">
    <property type="entry name" value="Epimerase_deHydtase"/>
</dbReference>
<dbReference type="Gene3D" id="3.40.50.720">
    <property type="entry name" value="NAD(P)-binding Rossmann-like Domain"/>
    <property type="match status" value="2"/>
</dbReference>
<dbReference type="GO" id="GO:0016853">
    <property type="term" value="F:isomerase activity"/>
    <property type="evidence" value="ECO:0007669"/>
    <property type="project" value="UniProtKB-KW"/>
</dbReference>
<dbReference type="EC" id="5.1.3.25" evidence="3"/>
<dbReference type="EMBL" id="CP017839">
    <property type="protein sequence ID" value="APB01507.1"/>
    <property type="molecule type" value="Genomic_DNA"/>
</dbReference>
<proteinExistence type="predicted"/>
<feature type="compositionally biased region" description="Basic and acidic residues" evidence="1">
    <location>
        <begin position="163"/>
        <end position="179"/>
    </location>
</feature>
<feature type="region of interest" description="Disordered" evidence="1">
    <location>
        <begin position="122"/>
        <end position="179"/>
    </location>
</feature>